<proteinExistence type="predicted"/>
<accession>A0AA86RIF7</accession>
<dbReference type="AlphaFoldDB" id="A0AA86RIF7"/>
<evidence type="ECO:0000313" key="3">
    <source>
        <dbReference type="EMBL" id="CAL6024709.1"/>
    </source>
</evidence>
<evidence type="ECO:0000313" key="4">
    <source>
        <dbReference type="Proteomes" id="UP001642409"/>
    </source>
</evidence>
<gene>
    <name evidence="3" type="ORF">HINF_LOCUS29748</name>
    <name evidence="2" type="ORF">HINF_LOCUS60369</name>
</gene>
<keyword evidence="1" id="KW-0472">Membrane</keyword>
<feature type="transmembrane region" description="Helical" evidence="1">
    <location>
        <begin position="158"/>
        <end position="182"/>
    </location>
</feature>
<protein>
    <submittedName>
        <fullName evidence="3">Hypothetical_protein</fullName>
    </submittedName>
</protein>
<dbReference type="EMBL" id="CATOUU010001114">
    <property type="protein sequence ID" value="CAI9972724.1"/>
    <property type="molecule type" value="Genomic_DNA"/>
</dbReference>
<evidence type="ECO:0000256" key="1">
    <source>
        <dbReference type="SAM" id="Phobius"/>
    </source>
</evidence>
<organism evidence="2">
    <name type="scientific">Hexamita inflata</name>
    <dbReference type="NCBI Taxonomy" id="28002"/>
    <lineage>
        <taxon>Eukaryota</taxon>
        <taxon>Metamonada</taxon>
        <taxon>Diplomonadida</taxon>
        <taxon>Hexamitidae</taxon>
        <taxon>Hexamitinae</taxon>
        <taxon>Hexamita</taxon>
    </lineage>
</organism>
<dbReference type="Proteomes" id="UP001642409">
    <property type="component" value="Unassembled WGS sequence"/>
</dbReference>
<comment type="caution">
    <text evidence="2">The sequence shown here is derived from an EMBL/GenBank/DDBJ whole genome shotgun (WGS) entry which is preliminary data.</text>
</comment>
<keyword evidence="4" id="KW-1185">Reference proteome</keyword>
<keyword evidence="1" id="KW-0812">Transmembrane</keyword>
<name>A0AA86RIF7_9EUKA</name>
<keyword evidence="1" id="KW-1133">Transmembrane helix</keyword>
<evidence type="ECO:0000313" key="2">
    <source>
        <dbReference type="EMBL" id="CAI9972724.1"/>
    </source>
</evidence>
<reference evidence="3 4" key="2">
    <citation type="submission" date="2024-07" db="EMBL/GenBank/DDBJ databases">
        <authorList>
            <person name="Akdeniz Z."/>
        </authorList>
    </citation>
    <scope>NUCLEOTIDE SEQUENCE [LARGE SCALE GENOMIC DNA]</scope>
</reference>
<reference evidence="2" key="1">
    <citation type="submission" date="2023-06" db="EMBL/GenBank/DDBJ databases">
        <authorList>
            <person name="Kurt Z."/>
        </authorList>
    </citation>
    <scope>NUCLEOTIDE SEQUENCE</scope>
</reference>
<sequence length="219" mass="23906">MFCNCDLQSLTYRLLCLQIKHTHSQILAISVLAATPCYIYLEAELDKGYFTVEFTSLCQPLGSQLQVTLTPNINGAPLVFSKTAVVDPKREVKVDFRCADIIPYNANCDAALNALKTNITGTIVVADLADPVAHPAETFPNVFIEVDYKDNKLDGEEIGIIVGCSVGGVVLIVIIVCVACYYKKKNAAMKQPLLNIYQQQPPVQQFGAMPLVPVPTGRV</sequence>
<dbReference type="EMBL" id="CAXDID020000096">
    <property type="protein sequence ID" value="CAL6024709.1"/>
    <property type="molecule type" value="Genomic_DNA"/>
</dbReference>